<dbReference type="SUPFAM" id="SSF47413">
    <property type="entry name" value="lambda repressor-like DNA-binding domains"/>
    <property type="match status" value="1"/>
</dbReference>
<dbReference type="Pfam" id="PF00356">
    <property type="entry name" value="LacI"/>
    <property type="match status" value="1"/>
</dbReference>
<dbReference type="Gene3D" id="1.10.260.40">
    <property type="entry name" value="lambda repressor-like DNA-binding domains"/>
    <property type="match status" value="1"/>
</dbReference>
<keyword evidence="1" id="KW-0805">Transcription regulation</keyword>
<dbReference type="PROSITE" id="PS50932">
    <property type="entry name" value="HTH_LACI_2"/>
    <property type="match status" value="1"/>
</dbReference>
<dbReference type="CDD" id="cd06283">
    <property type="entry name" value="PBP1_RegR_EndR_KdgR-like"/>
    <property type="match status" value="1"/>
</dbReference>
<keyword evidence="2 4" id="KW-0238">DNA-binding</keyword>
<organism evidence="4 5">
    <name type="scientific">Oenococcus oeni</name>
    <name type="common">Leuconostoc oenos</name>
    <dbReference type="NCBI Taxonomy" id="1247"/>
    <lineage>
        <taxon>Bacteria</taxon>
        <taxon>Bacillati</taxon>
        <taxon>Bacillota</taxon>
        <taxon>Bacilli</taxon>
        <taxon>Lactobacillales</taxon>
        <taxon>Lactobacillaceae</taxon>
        <taxon>Oenococcus</taxon>
    </lineage>
</organism>
<evidence type="ECO:0000313" key="5">
    <source>
        <dbReference type="Proteomes" id="UP001281024"/>
    </source>
</evidence>
<dbReference type="AlphaFoldDB" id="A0A483BDP6"/>
<dbReference type="RefSeq" id="WP_032822831.1">
    <property type="nucleotide sequence ID" value="NZ_JMIS01000018.1"/>
</dbReference>
<name>A0A483BDP6_OENOE</name>
<dbReference type="PROSITE" id="PS00356">
    <property type="entry name" value="HTH_LACI_1"/>
    <property type="match status" value="1"/>
</dbReference>
<dbReference type="SMART" id="SM00354">
    <property type="entry name" value="HTH_LACI"/>
    <property type="match status" value="1"/>
</dbReference>
<dbReference type="CDD" id="cd01392">
    <property type="entry name" value="HTH_LacI"/>
    <property type="match status" value="1"/>
</dbReference>
<keyword evidence="3" id="KW-0804">Transcription</keyword>
<sequence>MKNNKRATINDVAEVARVSITTVSRYVNGKYGKMSSKTRQKIQQAIKDVDYHVNRQAQMLKRQNSHLIGVVVADVENFFSSLLFKGADQVLSDIGFQIILMNSNNSQLKEQRQIERLLELQVDGIILQPIGQLAVDYEFLKKQNVPTVIVDRKIEPEIWPEIVTDNYECSKKLGELMLQMQYPQILILSEKIDENTARQDRYKALDDLQKNHSFNLGLIEIKVTSSDDDIFVSLKNRTNNFKIKTAIYALKGPLLLRLMRVLTQRHISVPDQVGLAAFDDWEWAKLTHPLITTIQQNPKLIGSTAANKLLEEIQESEAQASVITVKSQLMVGHSL</sequence>
<dbReference type="SUPFAM" id="SSF53822">
    <property type="entry name" value="Periplasmic binding protein-like I"/>
    <property type="match status" value="1"/>
</dbReference>
<protein>
    <submittedName>
        <fullName evidence="4">LacI family DNA-binding transcriptional regulator</fullName>
    </submittedName>
</protein>
<dbReference type="PANTHER" id="PTHR30146:SF109">
    <property type="entry name" value="HTH-TYPE TRANSCRIPTIONAL REGULATOR GALS"/>
    <property type="match status" value="1"/>
</dbReference>
<comment type="caution">
    <text evidence="4">The sequence shown here is derived from an EMBL/GenBank/DDBJ whole genome shotgun (WGS) entry which is preliminary data.</text>
</comment>
<evidence type="ECO:0000256" key="2">
    <source>
        <dbReference type="ARBA" id="ARBA00023125"/>
    </source>
</evidence>
<accession>A0A483BDP6</accession>
<dbReference type="InterPro" id="IPR028082">
    <property type="entry name" value="Peripla_BP_I"/>
</dbReference>
<reference evidence="4" key="1">
    <citation type="submission" date="2019-10" db="EMBL/GenBank/DDBJ databases">
        <title>Malate fermentation in French cider.</title>
        <authorList>
            <person name="Cousin F.J."/>
            <person name="Medina Fernandez S."/>
            <person name="Misery B."/>
            <person name="Laplace J.-M."/>
            <person name="Cretenet M."/>
        </authorList>
    </citation>
    <scope>NUCLEOTIDE SEQUENCE</scope>
    <source>
        <strain evidence="4">UCMA15129</strain>
    </source>
</reference>
<evidence type="ECO:0000313" key="4">
    <source>
        <dbReference type="EMBL" id="MDV7714249.1"/>
    </source>
</evidence>
<dbReference type="InterPro" id="IPR010982">
    <property type="entry name" value="Lambda_DNA-bd_dom_sf"/>
</dbReference>
<dbReference type="Proteomes" id="UP001281024">
    <property type="component" value="Unassembled WGS sequence"/>
</dbReference>
<evidence type="ECO:0000256" key="1">
    <source>
        <dbReference type="ARBA" id="ARBA00023015"/>
    </source>
</evidence>
<dbReference type="InterPro" id="IPR046335">
    <property type="entry name" value="LacI/GalR-like_sensor"/>
</dbReference>
<dbReference type="Pfam" id="PF13377">
    <property type="entry name" value="Peripla_BP_3"/>
    <property type="match status" value="1"/>
</dbReference>
<dbReference type="GO" id="GO:0000976">
    <property type="term" value="F:transcription cis-regulatory region binding"/>
    <property type="evidence" value="ECO:0007669"/>
    <property type="project" value="TreeGrafter"/>
</dbReference>
<dbReference type="InterPro" id="IPR000843">
    <property type="entry name" value="HTH_LacI"/>
</dbReference>
<evidence type="ECO:0000256" key="3">
    <source>
        <dbReference type="ARBA" id="ARBA00023163"/>
    </source>
</evidence>
<proteinExistence type="predicted"/>
<gene>
    <name evidence="4" type="ORF">GA838_00430</name>
</gene>
<dbReference type="EMBL" id="WERV01000001">
    <property type="protein sequence ID" value="MDV7714249.1"/>
    <property type="molecule type" value="Genomic_DNA"/>
</dbReference>
<dbReference type="PANTHER" id="PTHR30146">
    <property type="entry name" value="LACI-RELATED TRANSCRIPTIONAL REPRESSOR"/>
    <property type="match status" value="1"/>
</dbReference>
<dbReference type="GO" id="GO:0003700">
    <property type="term" value="F:DNA-binding transcription factor activity"/>
    <property type="evidence" value="ECO:0007669"/>
    <property type="project" value="TreeGrafter"/>
</dbReference>
<dbReference type="Gene3D" id="3.40.50.2300">
    <property type="match status" value="2"/>
</dbReference>